<proteinExistence type="predicted"/>
<sequence>MKNSVLKRFCELEKKGGAFPLLPASFLWIGIGVCVLSILTMTIVALQAGDHVLFFKELCMHFILVGLFMMTLAKDKNEDERIKRLRYRAFAFAFVLGTFTLLMMRIVVVTINSIKDELPQEWEYDQSFFFIISSYLFYYLMYFQIFKKQL</sequence>
<evidence type="ECO:0000313" key="2">
    <source>
        <dbReference type="EMBL" id="GAK75808.1"/>
    </source>
</evidence>
<reference evidence="4 5" key="1">
    <citation type="journal article" date="2014" name="Genome Announc.">
        <title>Draft Genome Sequences of Marine Flavobacterium Nonlabens Strains NR17, NR24, NR27, NR32, NR33, and Ara13.</title>
        <authorList>
            <person name="Nakanishi M."/>
            <person name="Meirelles P."/>
            <person name="Suzuki R."/>
            <person name="Takatani N."/>
            <person name="Mino S."/>
            <person name="Suda W."/>
            <person name="Oshima K."/>
            <person name="Hattori M."/>
            <person name="Ohkuma M."/>
            <person name="Hosokawa M."/>
            <person name="Miyashita K."/>
            <person name="Thompson F.L."/>
            <person name="Niwa A."/>
            <person name="Sawabe T."/>
            <person name="Sawabe T."/>
        </authorList>
    </citation>
    <scope>NUCLEOTIDE SEQUENCE [LARGE SCALE GENOMIC DNA]</scope>
    <source>
        <strain evidence="3">JCM 19275</strain>
        <strain evidence="2">JCM 19296</strain>
        <strain evidence="5">JCM19275</strain>
        <strain evidence="4">JCM19296</strain>
    </source>
</reference>
<dbReference type="Proteomes" id="UP000029647">
    <property type="component" value="Unassembled WGS sequence"/>
</dbReference>
<accession>A0A081DA62</accession>
<organism evidence="2 4">
    <name type="scientific">Nonlabens ulvanivorans</name>
    <name type="common">Persicivirga ulvanivorans</name>
    <dbReference type="NCBI Taxonomy" id="906888"/>
    <lineage>
        <taxon>Bacteria</taxon>
        <taxon>Pseudomonadati</taxon>
        <taxon>Bacteroidota</taxon>
        <taxon>Flavobacteriia</taxon>
        <taxon>Flavobacteriales</taxon>
        <taxon>Flavobacteriaceae</taxon>
        <taxon>Nonlabens</taxon>
    </lineage>
</organism>
<comment type="caution">
    <text evidence="2">The sequence shown here is derived from an EMBL/GenBank/DDBJ whole genome shotgun (WGS) entry which is preliminary data.</text>
</comment>
<evidence type="ECO:0000313" key="4">
    <source>
        <dbReference type="Proteomes" id="UP000028980"/>
    </source>
</evidence>
<evidence type="ECO:0000313" key="5">
    <source>
        <dbReference type="Proteomes" id="UP000029647"/>
    </source>
</evidence>
<evidence type="ECO:0000313" key="3">
    <source>
        <dbReference type="EMBL" id="GAL75533.1"/>
    </source>
</evidence>
<evidence type="ECO:0000256" key="1">
    <source>
        <dbReference type="SAM" id="Phobius"/>
    </source>
</evidence>
<dbReference type="EMBL" id="BBNT01000005">
    <property type="protein sequence ID" value="GAL75533.1"/>
    <property type="molecule type" value="Genomic_DNA"/>
</dbReference>
<keyword evidence="1" id="KW-0472">Membrane</keyword>
<protein>
    <submittedName>
        <fullName evidence="2">Uncharacterized protein</fullName>
    </submittedName>
</protein>
<dbReference type="Proteomes" id="UP000028980">
    <property type="component" value="Unassembled WGS sequence"/>
</dbReference>
<feature type="transmembrane region" description="Helical" evidence="1">
    <location>
        <begin position="85"/>
        <end position="108"/>
    </location>
</feature>
<feature type="transmembrane region" description="Helical" evidence="1">
    <location>
        <begin position="21"/>
        <end position="46"/>
    </location>
</feature>
<gene>
    <name evidence="3" type="ORF">JCM19275_1984</name>
    <name evidence="2" type="ORF">JCM19296_1400</name>
</gene>
<feature type="transmembrane region" description="Helical" evidence="1">
    <location>
        <begin position="52"/>
        <end position="73"/>
    </location>
</feature>
<keyword evidence="1" id="KW-1133">Transmembrane helix</keyword>
<feature type="transmembrane region" description="Helical" evidence="1">
    <location>
        <begin position="128"/>
        <end position="146"/>
    </location>
</feature>
<name>A0A081DA62_NONUL</name>
<keyword evidence="1" id="KW-0812">Transmembrane</keyword>
<dbReference type="AlphaFoldDB" id="A0A081DA62"/>
<dbReference type="EMBL" id="BBLG01000002">
    <property type="protein sequence ID" value="GAK75808.1"/>
    <property type="molecule type" value="Genomic_DNA"/>
</dbReference>